<dbReference type="Pfam" id="PF00535">
    <property type="entry name" value="Glycos_transf_2"/>
    <property type="match status" value="1"/>
</dbReference>
<dbReference type="SUPFAM" id="SSF53448">
    <property type="entry name" value="Nucleotide-diphospho-sugar transferases"/>
    <property type="match status" value="1"/>
</dbReference>
<dbReference type="InterPro" id="IPR050256">
    <property type="entry name" value="Glycosyltransferase_2"/>
</dbReference>
<dbReference type="Proteomes" id="UP001499974">
    <property type="component" value="Unassembled WGS sequence"/>
</dbReference>
<evidence type="ECO:0000259" key="4">
    <source>
        <dbReference type="Pfam" id="PF00535"/>
    </source>
</evidence>
<dbReference type="RefSeq" id="WP_345519676.1">
    <property type="nucleotide sequence ID" value="NZ_BAABKM010000002.1"/>
</dbReference>
<evidence type="ECO:0000313" key="6">
    <source>
        <dbReference type="Proteomes" id="UP001499974"/>
    </source>
</evidence>
<comment type="similarity">
    <text evidence="1">Belongs to the glycosyltransferase 2 family.</text>
</comment>
<comment type="caution">
    <text evidence="5">The sequence shown here is derived from an EMBL/GenBank/DDBJ whole genome shotgun (WGS) entry which is preliminary data.</text>
</comment>
<feature type="region of interest" description="Disordered" evidence="2">
    <location>
        <begin position="320"/>
        <end position="339"/>
    </location>
</feature>
<proteinExistence type="inferred from homology"/>
<sequence length="339" mass="37366">MSGPGGPDGHAVALSVVVPCYNEEESLPQLVKVLGEVLPGVADTFEVILVDDGSRDRTLEMLREIHAADSRFRYLALSRNFGKESAMLAGLSQARGAAVAIMDGDLQHPPQLLTEMVPLLDEGYHQVVARRTRDQDPVVRTFLSRIYYRMINRLIDVQLEDGVGDFRVLSSEAVRALLSLGETNRFSKGLFAWIGFPTAVVDYENVSREAGTTKWRLRDLFNYGLDGVISFNYRPLRLSIWFGLIVMAVAIGYAGWVLAEAVIHGNSAPGYVTIICAVTGFGGVQLILLGVIGEYLGRIYAETKRRPLFLLRESSDGPGRTPITVDLGPDHDAHLHEKR</sequence>
<keyword evidence="3" id="KW-1133">Transmembrane helix</keyword>
<name>A0ABP8WUT8_9ACTN</name>
<accession>A0ABP8WUT8</accession>
<evidence type="ECO:0000256" key="3">
    <source>
        <dbReference type="SAM" id="Phobius"/>
    </source>
</evidence>
<evidence type="ECO:0000313" key="5">
    <source>
        <dbReference type="EMBL" id="GAA4695881.1"/>
    </source>
</evidence>
<feature type="domain" description="Glycosyltransferase 2-like" evidence="4">
    <location>
        <begin position="15"/>
        <end position="177"/>
    </location>
</feature>
<feature type="transmembrane region" description="Helical" evidence="3">
    <location>
        <begin position="271"/>
        <end position="296"/>
    </location>
</feature>
<reference evidence="6" key="1">
    <citation type="journal article" date="2019" name="Int. J. Syst. Evol. Microbiol.">
        <title>The Global Catalogue of Microorganisms (GCM) 10K type strain sequencing project: providing services to taxonomists for standard genome sequencing and annotation.</title>
        <authorList>
            <consortium name="The Broad Institute Genomics Platform"/>
            <consortium name="The Broad Institute Genome Sequencing Center for Infectious Disease"/>
            <person name="Wu L."/>
            <person name="Ma J."/>
        </authorList>
    </citation>
    <scope>NUCLEOTIDE SEQUENCE [LARGE SCALE GENOMIC DNA]</scope>
    <source>
        <strain evidence="6">JCM 18531</strain>
    </source>
</reference>
<evidence type="ECO:0000256" key="2">
    <source>
        <dbReference type="SAM" id="MobiDB-lite"/>
    </source>
</evidence>
<protein>
    <recommendedName>
        <fullName evidence="4">Glycosyltransferase 2-like domain-containing protein</fullName>
    </recommendedName>
</protein>
<dbReference type="CDD" id="cd04187">
    <property type="entry name" value="DPM1_like_bac"/>
    <property type="match status" value="1"/>
</dbReference>
<dbReference type="InterPro" id="IPR001173">
    <property type="entry name" value="Glyco_trans_2-like"/>
</dbReference>
<keyword evidence="3" id="KW-0472">Membrane</keyword>
<dbReference type="InterPro" id="IPR029044">
    <property type="entry name" value="Nucleotide-diphossugar_trans"/>
</dbReference>
<organism evidence="5 6">
    <name type="scientific">Nocardioides conyzicola</name>
    <dbReference type="NCBI Taxonomy" id="1651781"/>
    <lineage>
        <taxon>Bacteria</taxon>
        <taxon>Bacillati</taxon>
        <taxon>Actinomycetota</taxon>
        <taxon>Actinomycetes</taxon>
        <taxon>Propionibacteriales</taxon>
        <taxon>Nocardioidaceae</taxon>
        <taxon>Nocardioides</taxon>
    </lineage>
</organism>
<dbReference type="PANTHER" id="PTHR48090">
    <property type="entry name" value="UNDECAPRENYL-PHOSPHATE 4-DEOXY-4-FORMAMIDO-L-ARABINOSE TRANSFERASE-RELATED"/>
    <property type="match status" value="1"/>
</dbReference>
<gene>
    <name evidence="5" type="ORF">GCM10023349_09040</name>
</gene>
<keyword evidence="6" id="KW-1185">Reference proteome</keyword>
<evidence type="ECO:0000256" key="1">
    <source>
        <dbReference type="ARBA" id="ARBA00006739"/>
    </source>
</evidence>
<feature type="transmembrane region" description="Helical" evidence="3">
    <location>
        <begin position="238"/>
        <end position="259"/>
    </location>
</feature>
<dbReference type="PANTHER" id="PTHR48090:SF8">
    <property type="entry name" value="GLYCOSYLTRANSFERASE CSBB-RELATED"/>
    <property type="match status" value="1"/>
</dbReference>
<keyword evidence="3" id="KW-0812">Transmembrane</keyword>
<dbReference type="EMBL" id="BAABKM010000002">
    <property type="protein sequence ID" value="GAA4695881.1"/>
    <property type="molecule type" value="Genomic_DNA"/>
</dbReference>
<feature type="compositionally biased region" description="Basic and acidic residues" evidence="2">
    <location>
        <begin position="328"/>
        <end position="339"/>
    </location>
</feature>
<dbReference type="Gene3D" id="3.90.550.10">
    <property type="entry name" value="Spore Coat Polysaccharide Biosynthesis Protein SpsA, Chain A"/>
    <property type="match status" value="1"/>
</dbReference>